<keyword evidence="5" id="KW-1133">Transmembrane helix</keyword>
<evidence type="ECO:0000256" key="7">
    <source>
        <dbReference type="ARBA" id="ARBA00023180"/>
    </source>
</evidence>
<evidence type="ECO:0000256" key="3">
    <source>
        <dbReference type="ARBA" id="ARBA00022737"/>
    </source>
</evidence>
<keyword evidence="6" id="KW-0472">Membrane</keyword>
<dbReference type="GO" id="GO:0007156">
    <property type="term" value="P:homophilic cell adhesion via plasma membrane adhesion molecules"/>
    <property type="evidence" value="ECO:0007669"/>
    <property type="project" value="InterPro"/>
</dbReference>
<evidence type="ECO:0000256" key="6">
    <source>
        <dbReference type="ARBA" id="ARBA00023136"/>
    </source>
</evidence>
<keyword evidence="7" id="KW-0325">Glycoprotein</keyword>
<keyword evidence="9" id="KW-1185">Reference proteome</keyword>
<dbReference type="EMBL" id="BFAA01043342">
    <property type="protein sequence ID" value="GCB83792.1"/>
    <property type="molecule type" value="Genomic_DNA"/>
</dbReference>
<reference evidence="8 9" key="1">
    <citation type="journal article" date="2018" name="Nat. Ecol. Evol.">
        <title>Shark genomes provide insights into elasmobranch evolution and the origin of vertebrates.</title>
        <authorList>
            <person name="Hara Y"/>
            <person name="Yamaguchi K"/>
            <person name="Onimaru K"/>
            <person name="Kadota M"/>
            <person name="Koyanagi M"/>
            <person name="Keeley SD"/>
            <person name="Tatsumi K"/>
            <person name="Tanaka K"/>
            <person name="Motone F"/>
            <person name="Kageyama Y"/>
            <person name="Nozu R"/>
            <person name="Adachi N"/>
            <person name="Nishimura O"/>
            <person name="Nakagawa R"/>
            <person name="Tanegashima C"/>
            <person name="Kiyatake I"/>
            <person name="Matsumoto R"/>
            <person name="Murakumo K"/>
            <person name="Nishida K"/>
            <person name="Terakita A"/>
            <person name="Kuratani S"/>
            <person name="Sato K"/>
            <person name="Hyodo S Kuraku.S."/>
        </authorList>
    </citation>
    <scope>NUCLEOTIDE SEQUENCE [LARGE SCALE GENOMIC DNA]</scope>
</reference>
<proteinExistence type="predicted"/>
<dbReference type="STRING" id="75743.A0A401QEM1"/>
<dbReference type="InterPro" id="IPR015919">
    <property type="entry name" value="Cadherin-like_sf"/>
</dbReference>
<dbReference type="PROSITE" id="PS00232">
    <property type="entry name" value="CADHERIN_1"/>
    <property type="match status" value="1"/>
</dbReference>
<accession>A0A401QEM1</accession>
<evidence type="ECO:0000256" key="4">
    <source>
        <dbReference type="ARBA" id="ARBA00022837"/>
    </source>
</evidence>
<evidence type="ECO:0000256" key="2">
    <source>
        <dbReference type="ARBA" id="ARBA00022692"/>
    </source>
</evidence>
<dbReference type="GO" id="GO:0005509">
    <property type="term" value="F:calcium ion binding"/>
    <property type="evidence" value="ECO:0007669"/>
    <property type="project" value="InterPro"/>
</dbReference>
<evidence type="ECO:0000313" key="9">
    <source>
        <dbReference type="Proteomes" id="UP000288216"/>
    </source>
</evidence>
<dbReference type="AlphaFoldDB" id="A0A401QEM1"/>
<name>A0A401QEM1_SCYTO</name>
<dbReference type="Gene3D" id="2.60.40.60">
    <property type="entry name" value="Cadherins"/>
    <property type="match status" value="2"/>
</dbReference>
<dbReference type="PANTHER" id="PTHR24028:SF328">
    <property type="entry name" value="CADHERIN-3"/>
    <property type="match status" value="1"/>
</dbReference>
<dbReference type="PANTHER" id="PTHR24028">
    <property type="entry name" value="CADHERIN-87A"/>
    <property type="match status" value="1"/>
</dbReference>
<dbReference type="OrthoDB" id="8964434at2759"/>
<dbReference type="CDD" id="cd11304">
    <property type="entry name" value="Cadherin_repeat"/>
    <property type="match status" value="1"/>
</dbReference>
<evidence type="ECO:0008006" key="10">
    <source>
        <dbReference type="Google" id="ProtNLM"/>
    </source>
</evidence>
<dbReference type="GO" id="GO:0005886">
    <property type="term" value="C:plasma membrane"/>
    <property type="evidence" value="ECO:0007669"/>
    <property type="project" value="InterPro"/>
</dbReference>
<feature type="non-terminal residue" evidence="8">
    <location>
        <position position="84"/>
    </location>
</feature>
<keyword evidence="3" id="KW-0677">Repeat</keyword>
<keyword evidence="4" id="KW-0106">Calcium</keyword>
<dbReference type="PRINTS" id="PR00205">
    <property type="entry name" value="CADHERIN"/>
</dbReference>
<dbReference type="SUPFAM" id="SSF49313">
    <property type="entry name" value="Cadherin-like"/>
    <property type="match status" value="1"/>
</dbReference>
<dbReference type="InterPro" id="IPR002126">
    <property type="entry name" value="Cadherin-like_dom"/>
</dbReference>
<protein>
    <recommendedName>
        <fullName evidence="10">Cadherin domain-containing protein</fullName>
    </recommendedName>
</protein>
<dbReference type="InterPro" id="IPR050174">
    <property type="entry name" value="Protocadherin/Cadherin-CA"/>
</dbReference>
<gene>
    <name evidence="8" type="ORF">scyTo_0024325</name>
</gene>
<sequence length="84" mass="9148">MTSPVLCSPQATATVCVHILDENDNHPAFRQQQYETTLDEGPFTLNSFNITVSAADQDEGPNGTVTYAIVDGNIYDTFAVHDIT</sequence>
<comment type="caution">
    <text evidence="8">The sequence shown here is derived from an EMBL/GenBank/DDBJ whole genome shotgun (WGS) entry which is preliminary data.</text>
</comment>
<dbReference type="Proteomes" id="UP000288216">
    <property type="component" value="Unassembled WGS sequence"/>
</dbReference>
<organism evidence="8 9">
    <name type="scientific">Scyliorhinus torazame</name>
    <name type="common">Cloudy catshark</name>
    <name type="synonym">Catulus torazame</name>
    <dbReference type="NCBI Taxonomy" id="75743"/>
    <lineage>
        <taxon>Eukaryota</taxon>
        <taxon>Metazoa</taxon>
        <taxon>Chordata</taxon>
        <taxon>Craniata</taxon>
        <taxon>Vertebrata</taxon>
        <taxon>Chondrichthyes</taxon>
        <taxon>Elasmobranchii</taxon>
        <taxon>Galeomorphii</taxon>
        <taxon>Galeoidea</taxon>
        <taxon>Carcharhiniformes</taxon>
        <taxon>Scyliorhinidae</taxon>
        <taxon>Scyliorhinus</taxon>
    </lineage>
</organism>
<comment type="subcellular location">
    <subcellularLocation>
        <location evidence="1">Membrane</location>
        <topology evidence="1">Single-pass membrane protein</topology>
    </subcellularLocation>
</comment>
<evidence type="ECO:0000313" key="8">
    <source>
        <dbReference type="EMBL" id="GCB83792.1"/>
    </source>
</evidence>
<keyword evidence="2" id="KW-0812">Transmembrane</keyword>
<dbReference type="InterPro" id="IPR020894">
    <property type="entry name" value="Cadherin_CS"/>
</dbReference>
<evidence type="ECO:0000256" key="1">
    <source>
        <dbReference type="ARBA" id="ARBA00004167"/>
    </source>
</evidence>
<evidence type="ECO:0000256" key="5">
    <source>
        <dbReference type="ARBA" id="ARBA00022989"/>
    </source>
</evidence>